<keyword evidence="4 6" id="KW-1133">Transmembrane helix</keyword>
<dbReference type="GO" id="GO:0016020">
    <property type="term" value="C:membrane"/>
    <property type="evidence" value="ECO:0007669"/>
    <property type="project" value="UniProtKB-SubCell"/>
</dbReference>
<protein>
    <submittedName>
        <fullName evidence="8">Cation transporter</fullName>
    </submittedName>
</protein>
<dbReference type="Pfam" id="PF01545">
    <property type="entry name" value="Cation_efflux"/>
    <property type="match status" value="1"/>
</dbReference>
<evidence type="ECO:0000313" key="8">
    <source>
        <dbReference type="EMBL" id="PRI11398.1"/>
    </source>
</evidence>
<evidence type="ECO:0000256" key="1">
    <source>
        <dbReference type="ARBA" id="ARBA00004141"/>
    </source>
</evidence>
<dbReference type="InterPro" id="IPR058533">
    <property type="entry name" value="Cation_efflux_TM"/>
</dbReference>
<evidence type="ECO:0000256" key="4">
    <source>
        <dbReference type="ARBA" id="ARBA00022989"/>
    </source>
</evidence>
<reference evidence="8 9" key="1">
    <citation type="journal article" date="2017" name="New Microbes New Infect">
        <title>Genome sequence of 'Leucobacter massiliensis' sp. nov. isolated from human pharynx after travel to the 2014 Hajj.</title>
        <authorList>
            <person name="Leangapichart T."/>
            <person name="Gautret P."/>
            <person name="Nguyen T.T."/>
            <person name="Armstrong N."/>
            <person name="Rolain J.M."/>
        </authorList>
    </citation>
    <scope>NUCLEOTIDE SEQUENCE [LARGE SCALE GENOMIC DNA]</scope>
    <source>
        <strain evidence="8 9">122RC15</strain>
    </source>
</reference>
<feature type="domain" description="Cation efflux protein transmembrane" evidence="7">
    <location>
        <begin position="40"/>
        <end position="231"/>
    </location>
</feature>
<proteinExistence type="predicted"/>
<dbReference type="PANTHER" id="PTHR43840:SF15">
    <property type="entry name" value="MITOCHONDRIAL METAL TRANSPORTER 1-RELATED"/>
    <property type="match status" value="1"/>
</dbReference>
<dbReference type="RefSeq" id="WP_181158472.1">
    <property type="nucleotide sequence ID" value="NZ_MWZD01000016.1"/>
</dbReference>
<keyword evidence="5 6" id="KW-0472">Membrane</keyword>
<accession>A0A2S9QP89</accession>
<keyword evidence="2" id="KW-0813">Transport</keyword>
<feature type="transmembrane region" description="Helical" evidence="6">
    <location>
        <begin position="28"/>
        <end position="47"/>
    </location>
</feature>
<feature type="transmembrane region" description="Helical" evidence="6">
    <location>
        <begin position="130"/>
        <end position="155"/>
    </location>
</feature>
<organism evidence="8 9">
    <name type="scientific">Leucobacter massiliensis</name>
    <dbReference type="NCBI Taxonomy" id="1686285"/>
    <lineage>
        <taxon>Bacteria</taxon>
        <taxon>Bacillati</taxon>
        <taxon>Actinomycetota</taxon>
        <taxon>Actinomycetes</taxon>
        <taxon>Micrococcales</taxon>
        <taxon>Microbacteriaceae</taxon>
        <taxon>Leucobacter</taxon>
    </lineage>
</organism>
<dbReference type="Proteomes" id="UP000238650">
    <property type="component" value="Unassembled WGS sequence"/>
</dbReference>
<evidence type="ECO:0000256" key="2">
    <source>
        <dbReference type="ARBA" id="ARBA00022448"/>
    </source>
</evidence>
<dbReference type="PANTHER" id="PTHR43840">
    <property type="entry name" value="MITOCHONDRIAL METAL TRANSPORTER 1-RELATED"/>
    <property type="match status" value="1"/>
</dbReference>
<dbReference type="Gene3D" id="1.20.1510.10">
    <property type="entry name" value="Cation efflux protein transmembrane domain"/>
    <property type="match status" value="1"/>
</dbReference>
<feature type="transmembrane region" description="Helical" evidence="6">
    <location>
        <begin position="59"/>
        <end position="75"/>
    </location>
</feature>
<evidence type="ECO:0000256" key="6">
    <source>
        <dbReference type="SAM" id="Phobius"/>
    </source>
</evidence>
<gene>
    <name evidence="8" type="ORF">B4915_06035</name>
</gene>
<feature type="transmembrane region" description="Helical" evidence="6">
    <location>
        <begin position="96"/>
        <end position="118"/>
    </location>
</feature>
<evidence type="ECO:0000256" key="5">
    <source>
        <dbReference type="ARBA" id="ARBA00023136"/>
    </source>
</evidence>
<dbReference type="EMBL" id="MWZD01000016">
    <property type="protein sequence ID" value="PRI11398.1"/>
    <property type="molecule type" value="Genomic_DNA"/>
</dbReference>
<dbReference type="AlphaFoldDB" id="A0A2S9QP89"/>
<dbReference type="InterPro" id="IPR050291">
    <property type="entry name" value="CDF_Transporter"/>
</dbReference>
<name>A0A2S9QP89_9MICO</name>
<evidence type="ECO:0000259" key="7">
    <source>
        <dbReference type="Pfam" id="PF01545"/>
    </source>
</evidence>
<keyword evidence="9" id="KW-1185">Reference proteome</keyword>
<dbReference type="GO" id="GO:0008324">
    <property type="term" value="F:monoatomic cation transmembrane transporter activity"/>
    <property type="evidence" value="ECO:0007669"/>
    <property type="project" value="InterPro"/>
</dbReference>
<sequence>MRDRHQFGRVDLPPAQARALKRAVRWEWFTIAYTSGTIVLLAFVVGNSQAMRTAWIEDMLSLVPQIAFLVALIFVRRRPSLNHPYGMHRAMGVGHLVAGVALFAVGANLAVEAVIGLISAEHPTIGTVVLFGHTIWLGWLMIAVMAVIVVGPVFLYGPAKSKLAPVLHNKLLHADADMAKADWQTTVASIVGVLGVGVGLWWLDGAAALFISIGVVWDGVRNTRAAIADLMDQRAHSVDDRHPDPLAHRITAYLRAQPGIADAAVRMRDQGQVFHVEAFVVPRRSRISVERIRELSEGIAALDWKVQDVAVIAAAELPEEADRAAEPPDAGR</sequence>
<comment type="subcellular location">
    <subcellularLocation>
        <location evidence="1">Membrane</location>
        <topology evidence="1">Multi-pass membrane protein</topology>
    </subcellularLocation>
</comment>
<dbReference type="InterPro" id="IPR027469">
    <property type="entry name" value="Cation_efflux_TMD_sf"/>
</dbReference>
<dbReference type="SUPFAM" id="SSF161111">
    <property type="entry name" value="Cation efflux protein transmembrane domain-like"/>
    <property type="match status" value="1"/>
</dbReference>
<comment type="caution">
    <text evidence="8">The sequence shown here is derived from an EMBL/GenBank/DDBJ whole genome shotgun (WGS) entry which is preliminary data.</text>
</comment>
<keyword evidence="3 6" id="KW-0812">Transmembrane</keyword>
<evidence type="ECO:0000313" key="9">
    <source>
        <dbReference type="Proteomes" id="UP000238650"/>
    </source>
</evidence>
<evidence type="ECO:0000256" key="3">
    <source>
        <dbReference type="ARBA" id="ARBA00022692"/>
    </source>
</evidence>